<evidence type="ECO:0000313" key="1">
    <source>
        <dbReference type="EMBL" id="TMM54998.1"/>
    </source>
</evidence>
<dbReference type="Pfam" id="PF13279">
    <property type="entry name" value="4HBT_2"/>
    <property type="match status" value="1"/>
</dbReference>
<gene>
    <name evidence="1" type="ORF">FDT80_05340</name>
</gene>
<name>A0A5S3PKP2_9RHOB</name>
<accession>A0A5S3PKP2</accession>
<dbReference type="PANTHER" id="PTHR31793:SF2">
    <property type="entry name" value="BLR1345 PROTEIN"/>
    <property type="match status" value="1"/>
</dbReference>
<dbReference type="AlphaFoldDB" id="A0A5S3PKP2"/>
<dbReference type="CDD" id="cd00586">
    <property type="entry name" value="4HBT"/>
    <property type="match status" value="1"/>
</dbReference>
<dbReference type="SUPFAM" id="SSF54637">
    <property type="entry name" value="Thioesterase/thiol ester dehydrase-isomerase"/>
    <property type="match status" value="1"/>
</dbReference>
<comment type="caution">
    <text evidence="1">The sequence shown here is derived from an EMBL/GenBank/DDBJ whole genome shotgun (WGS) entry which is preliminary data.</text>
</comment>
<dbReference type="Proteomes" id="UP000309550">
    <property type="component" value="Unassembled WGS sequence"/>
</dbReference>
<dbReference type="InterPro" id="IPR029069">
    <property type="entry name" value="HotDog_dom_sf"/>
</dbReference>
<dbReference type="InterPro" id="IPR050563">
    <property type="entry name" value="4-hydroxybenzoyl-CoA_TE"/>
</dbReference>
<proteinExistence type="predicted"/>
<dbReference type="OrthoDB" id="9803287at2"/>
<dbReference type="Gene3D" id="3.10.129.10">
    <property type="entry name" value="Hotdog Thioesterase"/>
    <property type="match status" value="1"/>
</dbReference>
<evidence type="ECO:0000313" key="2">
    <source>
        <dbReference type="Proteomes" id="UP000309550"/>
    </source>
</evidence>
<reference evidence="1 2" key="1">
    <citation type="submission" date="2019-05" db="EMBL/GenBank/DDBJ databases">
        <title>Sulfitobacter sabulilitoris sp. nov., isolated from a marine sand.</title>
        <authorList>
            <person name="Yoon J.-H."/>
        </authorList>
    </citation>
    <scope>NUCLEOTIDE SEQUENCE [LARGE SCALE GENOMIC DNA]</scope>
    <source>
        <strain evidence="1 2">HSMS-29</strain>
    </source>
</reference>
<sequence length="158" mass="18000">MTQPAPFRSSVMHVKPEWIDFNGHLNMAYYNVLFDHCADEIYADLGFGPDYQKTGCTTYTAEFHLCYVRELHEGDAVTVTLHLLDHDEKRFHTFQEIWHEDGWLAATGEAMALHIDQSGPRVAPMPAEIKARLEALQAAHDALPRPDRAGRKIGITRR</sequence>
<dbReference type="EMBL" id="VANS01000001">
    <property type="protein sequence ID" value="TMM54998.1"/>
    <property type="molecule type" value="Genomic_DNA"/>
</dbReference>
<keyword evidence="2" id="KW-1185">Reference proteome</keyword>
<dbReference type="GO" id="GO:0047617">
    <property type="term" value="F:fatty acyl-CoA hydrolase activity"/>
    <property type="evidence" value="ECO:0007669"/>
    <property type="project" value="TreeGrafter"/>
</dbReference>
<dbReference type="RefSeq" id="WP_138661168.1">
    <property type="nucleotide sequence ID" value="NZ_VANS01000001.1"/>
</dbReference>
<protein>
    <submittedName>
        <fullName evidence="1">Thioesterase</fullName>
    </submittedName>
</protein>
<dbReference type="PANTHER" id="PTHR31793">
    <property type="entry name" value="4-HYDROXYBENZOYL-COA THIOESTERASE FAMILY MEMBER"/>
    <property type="match status" value="1"/>
</dbReference>
<organism evidence="1 2">
    <name type="scientific">Sulfitobacter sabulilitoris</name>
    <dbReference type="NCBI Taxonomy" id="2562655"/>
    <lineage>
        <taxon>Bacteria</taxon>
        <taxon>Pseudomonadati</taxon>
        <taxon>Pseudomonadota</taxon>
        <taxon>Alphaproteobacteria</taxon>
        <taxon>Rhodobacterales</taxon>
        <taxon>Roseobacteraceae</taxon>
        <taxon>Sulfitobacter</taxon>
    </lineage>
</organism>